<organism evidence="1 2">
    <name type="scientific">Acorus calamus</name>
    <name type="common">Sweet flag</name>
    <dbReference type="NCBI Taxonomy" id="4465"/>
    <lineage>
        <taxon>Eukaryota</taxon>
        <taxon>Viridiplantae</taxon>
        <taxon>Streptophyta</taxon>
        <taxon>Embryophyta</taxon>
        <taxon>Tracheophyta</taxon>
        <taxon>Spermatophyta</taxon>
        <taxon>Magnoliopsida</taxon>
        <taxon>Liliopsida</taxon>
        <taxon>Acoraceae</taxon>
        <taxon>Acorus</taxon>
    </lineage>
</organism>
<reference evidence="1" key="1">
    <citation type="journal article" date="2023" name="Nat. Commun.">
        <title>Diploid and tetraploid genomes of Acorus and the evolution of monocots.</title>
        <authorList>
            <person name="Ma L."/>
            <person name="Liu K.W."/>
            <person name="Li Z."/>
            <person name="Hsiao Y.Y."/>
            <person name="Qi Y."/>
            <person name="Fu T."/>
            <person name="Tang G.D."/>
            <person name="Zhang D."/>
            <person name="Sun W.H."/>
            <person name="Liu D.K."/>
            <person name="Li Y."/>
            <person name="Chen G.Z."/>
            <person name="Liu X.D."/>
            <person name="Liao X.Y."/>
            <person name="Jiang Y.T."/>
            <person name="Yu X."/>
            <person name="Hao Y."/>
            <person name="Huang J."/>
            <person name="Zhao X.W."/>
            <person name="Ke S."/>
            <person name="Chen Y.Y."/>
            <person name="Wu W.L."/>
            <person name="Hsu J.L."/>
            <person name="Lin Y.F."/>
            <person name="Huang M.D."/>
            <person name="Li C.Y."/>
            <person name="Huang L."/>
            <person name="Wang Z.W."/>
            <person name="Zhao X."/>
            <person name="Zhong W.Y."/>
            <person name="Peng D.H."/>
            <person name="Ahmad S."/>
            <person name="Lan S."/>
            <person name="Zhang J.S."/>
            <person name="Tsai W.C."/>
            <person name="Van de Peer Y."/>
            <person name="Liu Z.J."/>
        </authorList>
    </citation>
    <scope>NUCLEOTIDE SEQUENCE</scope>
    <source>
        <strain evidence="1">CP</strain>
    </source>
</reference>
<sequence>MWREGFDQMNACRSASIAARRRLTRNHACSSVKNAAHSVFAFRRGPTAISRCAPATTTGRPRKAGQSALD</sequence>
<protein>
    <submittedName>
        <fullName evidence="1">Uncharacterized protein</fullName>
    </submittedName>
</protein>
<evidence type="ECO:0000313" key="1">
    <source>
        <dbReference type="EMBL" id="KAK1288839.1"/>
    </source>
</evidence>
<proteinExistence type="predicted"/>
<evidence type="ECO:0000313" key="2">
    <source>
        <dbReference type="Proteomes" id="UP001180020"/>
    </source>
</evidence>
<gene>
    <name evidence="1" type="ORF">QJS10_CPB19g01473</name>
</gene>
<accession>A0AAV9CJA8</accession>
<comment type="caution">
    <text evidence="1">The sequence shown here is derived from an EMBL/GenBank/DDBJ whole genome shotgun (WGS) entry which is preliminary data.</text>
</comment>
<dbReference type="Proteomes" id="UP001180020">
    <property type="component" value="Unassembled WGS sequence"/>
</dbReference>
<name>A0AAV9CJA8_ACOCL</name>
<reference evidence="1" key="2">
    <citation type="submission" date="2023-06" db="EMBL/GenBank/DDBJ databases">
        <authorList>
            <person name="Ma L."/>
            <person name="Liu K.-W."/>
            <person name="Li Z."/>
            <person name="Hsiao Y.-Y."/>
            <person name="Qi Y."/>
            <person name="Fu T."/>
            <person name="Tang G."/>
            <person name="Zhang D."/>
            <person name="Sun W.-H."/>
            <person name="Liu D.-K."/>
            <person name="Li Y."/>
            <person name="Chen G.-Z."/>
            <person name="Liu X.-D."/>
            <person name="Liao X.-Y."/>
            <person name="Jiang Y.-T."/>
            <person name="Yu X."/>
            <person name="Hao Y."/>
            <person name="Huang J."/>
            <person name="Zhao X.-W."/>
            <person name="Ke S."/>
            <person name="Chen Y.-Y."/>
            <person name="Wu W.-L."/>
            <person name="Hsu J.-L."/>
            <person name="Lin Y.-F."/>
            <person name="Huang M.-D."/>
            <person name="Li C.-Y."/>
            <person name="Huang L."/>
            <person name="Wang Z.-W."/>
            <person name="Zhao X."/>
            <person name="Zhong W.-Y."/>
            <person name="Peng D.-H."/>
            <person name="Ahmad S."/>
            <person name="Lan S."/>
            <person name="Zhang J.-S."/>
            <person name="Tsai W.-C."/>
            <person name="Van De Peer Y."/>
            <person name="Liu Z.-J."/>
        </authorList>
    </citation>
    <scope>NUCLEOTIDE SEQUENCE</scope>
    <source>
        <strain evidence="1">CP</strain>
        <tissue evidence="1">Leaves</tissue>
    </source>
</reference>
<keyword evidence="2" id="KW-1185">Reference proteome</keyword>
<dbReference type="EMBL" id="JAUJYO010000019">
    <property type="protein sequence ID" value="KAK1288839.1"/>
    <property type="molecule type" value="Genomic_DNA"/>
</dbReference>
<dbReference type="AlphaFoldDB" id="A0AAV9CJA8"/>